<gene>
    <name evidence="1" type="ORF">AXF15_10935</name>
</gene>
<name>A0A0X8JRH7_9BACT</name>
<keyword evidence="2" id="KW-1185">Reference proteome</keyword>
<dbReference type="KEGG" id="doa:AXF15_10935"/>
<protein>
    <submittedName>
        <fullName evidence="1">Uncharacterized protein</fullName>
    </submittedName>
</protein>
<proteinExistence type="predicted"/>
<accession>A0A0X8JRH7</accession>
<dbReference type="AlphaFoldDB" id="A0A0X8JRH7"/>
<dbReference type="STRING" id="888061.AXF15_10935"/>
<reference evidence="2" key="1">
    <citation type="submission" date="2016-02" db="EMBL/GenBank/DDBJ databases">
        <authorList>
            <person name="Holder M.E."/>
            <person name="Ajami N.J."/>
            <person name="Petrosino J.F."/>
        </authorList>
    </citation>
    <scope>NUCLEOTIDE SEQUENCE [LARGE SCALE GENOMIC DNA]</scope>
    <source>
        <strain evidence="2">DSM 12838</strain>
    </source>
</reference>
<organism evidence="1 2">
    <name type="scientific">Desulfomicrobium orale DSM 12838</name>
    <dbReference type="NCBI Taxonomy" id="888061"/>
    <lineage>
        <taxon>Bacteria</taxon>
        <taxon>Pseudomonadati</taxon>
        <taxon>Thermodesulfobacteriota</taxon>
        <taxon>Desulfovibrionia</taxon>
        <taxon>Desulfovibrionales</taxon>
        <taxon>Desulfomicrobiaceae</taxon>
        <taxon>Desulfomicrobium</taxon>
    </lineage>
</organism>
<sequence>MLVCNSVDTICLTIHLDDAAISFMDMLQFNHGKLPSWLWPTDCGVVRYEYGFVSDGISIYYSTSKKLNPNCYIRFSSEIIQREGYLKVYNRCCRILRFFGVERPGRTMKLSQIDLAFDFQADFSVYLSNSRDYHVQTKLGMARTVEVNSVVAWKLWGKSNSYKVRCYDKLTEAKEKSGKLYWLAVWEAQGFDLEKPIWRVEYELRREFLKQWRINRFHDFIRVQLAIQKMLFGLWNIKNRDDSNVTRCSLVPEFQYLVDFFPRIS</sequence>
<dbReference type="EMBL" id="CP014230">
    <property type="protein sequence ID" value="AMD93565.1"/>
    <property type="molecule type" value="Genomic_DNA"/>
</dbReference>
<evidence type="ECO:0000313" key="1">
    <source>
        <dbReference type="EMBL" id="AMD93565.1"/>
    </source>
</evidence>
<dbReference type="Proteomes" id="UP000063964">
    <property type="component" value="Chromosome"/>
</dbReference>
<evidence type="ECO:0000313" key="2">
    <source>
        <dbReference type="Proteomes" id="UP000063964"/>
    </source>
</evidence>